<evidence type="ECO:0000256" key="1">
    <source>
        <dbReference type="SAM" id="SignalP"/>
    </source>
</evidence>
<proteinExistence type="predicted"/>
<keyword evidence="3" id="KW-1185">Reference proteome</keyword>
<dbReference type="AlphaFoldDB" id="A0A2Z3HLC4"/>
<reference evidence="2 3" key="1">
    <citation type="submission" date="2018-01" db="EMBL/GenBank/DDBJ databases">
        <title>G. obscuriglobus.</title>
        <authorList>
            <person name="Franke J."/>
            <person name="Blomberg W."/>
            <person name="Selmecki A."/>
        </authorList>
    </citation>
    <scope>NUCLEOTIDE SEQUENCE [LARGE SCALE GENOMIC DNA]</scope>
    <source>
        <strain evidence="2 3">DSM 5831</strain>
    </source>
</reference>
<evidence type="ECO:0008006" key="4">
    <source>
        <dbReference type="Google" id="ProtNLM"/>
    </source>
</evidence>
<evidence type="ECO:0000313" key="2">
    <source>
        <dbReference type="EMBL" id="AWM42290.1"/>
    </source>
</evidence>
<evidence type="ECO:0000313" key="3">
    <source>
        <dbReference type="Proteomes" id="UP000245802"/>
    </source>
</evidence>
<dbReference type="CDD" id="cd00688">
    <property type="entry name" value="ISOPREN_C2_like"/>
    <property type="match status" value="1"/>
</dbReference>
<dbReference type="InterPro" id="IPR008930">
    <property type="entry name" value="Terpenoid_cyclase/PrenylTrfase"/>
</dbReference>
<organism evidence="2 3">
    <name type="scientific">Gemmata obscuriglobus</name>
    <dbReference type="NCBI Taxonomy" id="114"/>
    <lineage>
        <taxon>Bacteria</taxon>
        <taxon>Pseudomonadati</taxon>
        <taxon>Planctomycetota</taxon>
        <taxon>Planctomycetia</taxon>
        <taxon>Gemmatales</taxon>
        <taxon>Gemmataceae</taxon>
        <taxon>Gemmata</taxon>
    </lineage>
</organism>
<dbReference type="EMBL" id="CP025958">
    <property type="protein sequence ID" value="AWM42290.1"/>
    <property type="molecule type" value="Genomic_DNA"/>
</dbReference>
<protein>
    <recommendedName>
        <fullName evidence="4">Squalene cyclase C-terminal domain-containing protein</fullName>
    </recommendedName>
</protein>
<dbReference type="Gene3D" id="1.50.10.20">
    <property type="match status" value="2"/>
</dbReference>
<dbReference type="SUPFAM" id="SSF48239">
    <property type="entry name" value="Terpenoid cyclases/Protein prenyltransferases"/>
    <property type="match status" value="1"/>
</dbReference>
<dbReference type="KEGG" id="gog:C1280_17310"/>
<name>A0A2Z3HLC4_9BACT</name>
<gene>
    <name evidence="2" type="ORF">C1280_17310</name>
</gene>
<dbReference type="Proteomes" id="UP000245802">
    <property type="component" value="Chromosome"/>
</dbReference>
<dbReference type="RefSeq" id="WP_109571508.1">
    <property type="nucleotide sequence ID" value="NZ_CP025958.1"/>
</dbReference>
<keyword evidence="1" id="KW-0732">Signal</keyword>
<feature type="chain" id="PRO_5016343830" description="Squalene cyclase C-terminal domain-containing protein" evidence="1">
    <location>
        <begin position="30"/>
        <end position="408"/>
    </location>
</feature>
<accession>A0A2Z3HLC4</accession>
<feature type="signal peptide" evidence="1">
    <location>
        <begin position="1"/>
        <end position="29"/>
    </location>
</feature>
<dbReference type="OrthoDB" id="265313at2"/>
<sequence length="408" mass="44720">MPRSWSLAALAACVTVGLVAVPSPQPVTAAAPQDDAKKKFKKDVEASIEKGLEYLKKIQAQDGHWEAQGGQYPTSMTALAGMAFLMEGSTLKEGKYSDQVKKAVDWFLAPARQQPNGMIGDVRNPTEQTRYMYGQGFGTMFLASVYGEEEDKEQREKLEKLLKKAVEFICKAQTLKKHRKAEGKEVDIGGWGYVSAAEGNNFDEGSVTITALQGLRAARNAGIPVPKENIDRAVNYLEACTTPKGGIIYSYAGGGGAVGENGRPPLTAAAVCCGFSAGQYKSELPKRWIKYCKDNIPVGKGRQSHDEYQTYYFSQAVYALGDDKYLEMFPLLKADGKTPKVYGDLTAGEKEQLLTWSGYKDATFQTILDNQDKTNGSWSQGYIGPVYTTSINLCILQLEKAILPIYQK</sequence>